<dbReference type="AlphaFoldDB" id="A0A834I5G0"/>
<proteinExistence type="predicted"/>
<feature type="non-terminal residue" evidence="1">
    <location>
        <position position="1"/>
    </location>
</feature>
<gene>
    <name evidence="1" type="ORF">GWI33_012430</name>
</gene>
<name>A0A834I5G0_RHYFE</name>
<comment type="caution">
    <text evidence="1">The sequence shown here is derived from an EMBL/GenBank/DDBJ whole genome shotgun (WGS) entry which is preliminary data.</text>
</comment>
<keyword evidence="2" id="KW-1185">Reference proteome</keyword>
<sequence>SVENQRPDWVLVEPVGTCRSSREPAKILGKTAKFIRKYLTVDDTTGFGRVKTCFRPDR</sequence>
<dbReference type="Proteomes" id="UP000625711">
    <property type="component" value="Unassembled WGS sequence"/>
</dbReference>
<organism evidence="1 2">
    <name type="scientific">Rhynchophorus ferrugineus</name>
    <name type="common">Red palm weevil</name>
    <name type="synonym">Curculio ferrugineus</name>
    <dbReference type="NCBI Taxonomy" id="354439"/>
    <lineage>
        <taxon>Eukaryota</taxon>
        <taxon>Metazoa</taxon>
        <taxon>Ecdysozoa</taxon>
        <taxon>Arthropoda</taxon>
        <taxon>Hexapoda</taxon>
        <taxon>Insecta</taxon>
        <taxon>Pterygota</taxon>
        <taxon>Neoptera</taxon>
        <taxon>Endopterygota</taxon>
        <taxon>Coleoptera</taxon>
        <taxon>Polyphaga</taxon>
        <taxon>Cucujiformia</taxon>
        <taxon>Curculionidae</taxon>
        <taxon>Dryophthorinae</taxon>
        <taxon>Rhynchophorus</taxon>
    </lineage>
</organism>
<evidence type="ECO:0000313" key="2">
    <source>
        <dbReference type="Proteomes" id="UP000625711"/>
    </source>
</evidence>
<evidence type="ECO:0000313" key="1">
    <source>
        <dbReference type="EMBL" id="KAF7274907.1"/>
    </source>
</evidence>
<protein>
    <submittedName>
        <fullName evidence="1">Uncharacterized protein</fullName>
    </submittedName>
</protein>
<reference evidence="1" key="1">
    <citation type="submission" date="2020-08" db="EMBL/GenBank/DDBJ databases">
        <title>Genome sequencing and assembly of the red palm weevil Rhynchophorus ferrugineus.</title>
        <authorList>
            <person name="Dias G.B."/>
            <person name="Bergman C.M."/>
            <person name="Manee M."/>
        </authorList>
    </citation>
    <scope>NUCLEOTIDE SEQUENCE</scope>
    <source>
        <strain evidence="1">AA-2017</strain>
        <tissue evidence="1">Whole larva</tissue>
    </source>
</reference>
<accession>A0A834I5G0</accession>
<dbReference type="EMBL" id="JAACXV010011875">
    <property type="protein sequence ID" value="KAF7274907.1"/>
    <property type="molecule type" value="Genomic_DNA"/>
</dbReference>